<comment type="caution">
    <text evidence="1">The sequence shown here is derived from an EMBL/GenBank/DDBJ whole genome shotgun (WGS) entry which is preliminary data.</text>
</comment>
<reference evidence="1 2" key="1">
    <citation type="submission" date="2016-09" db="EMBL/GenBank/DDBJ databases">
        <authorList>
            <person name="Capua I."/>
            <person name="De Benedictis P."/>
            <person name="Joannis T."/>
            <person name="Lombin L.H."/>
            <person name="Cattoli G."/>
        </authorList>
    </citation>
    <scope>NUCLEOTIDE SEQUENCE [LARGE SCALE GENOMIC DNA]</scope>
    <source>
        <strain evidence="1 2">IMI 309357</strain>
    </source>
</reference>
<organism evidence="1 2">
    <name type="scientific">Colletotrichum orchidophilum</name>
    <dbReference type="NCBI Taxonomy" id="1209926"/>
    <lineage>
        <taxon>Eukaryota</taxon>
        <taxon>Fungi</taxon>
        <taxon>Dikarya</taxon>
        <taxon>Ascomycota</taxon>
        <taxon>Pezizomycotina</taxon>
        <taxon>Sordariomycetes</taxon>
        <taxon>Hypocreomycetidae</taxon>
        <taxon>Glomerellales</taxon>
        <taxon>Glomerellaceae</taxon>
        <taxon>Colletotrichum</taxon>
    </lineage>
</organism>
<dbReference type="STRING" id="1209926.A0A1G4AM96"/>
<evidence type="ECO:0000313" key="2">
    <source>
        <dbReference type="Proteomes" id="UP000176998"/>
    </source>
</evidence>
<dbReference type="OrthoDB" id="265717at2759"/>
<evidence type="ECO:0000313" key="1">
    <source>
        <dbReference type="EMBL" id="OHE90251.1"/>
    </source>
</evidence>
<proteinExistence type="predicted"/>
<dbReference type="AlphaFoldDB" id="A0A1G4AM96"/>
<dbReference type="EMBL" id="MJBS01000298">
    <property type="protein sequence ID" value="OHE90251.1"/>
    <property type="molecule type" value="Genomic_DNA"/>
</dbReference>
<protein>
    <submittedName>
        <fullName evidence="1">Uncharacterized protein</fullName>
    </submittedName>
</protein>
<dbReference type="GeneID" id="34567571"/>
<dbReference type="Proteomes" id="UP000176998">
    <property type="component" value="Unassembled WGS sequence"/>
</dbReference>
<name>A0A1G4AM96_9PEZI</name>
<sequence>MAHEMKHLMEEEGFIDARIPRLYYDALQIVIANSDEARARVFAERASAERLCVGGSDSPEMLRLQRYAQIPASHVLAVQYGTSKTSTQEANKIPQGLND</sequence>
<accession>A0A1G4AM96</accession>
<gene>
    <name evidence="1" type="ORF">CORC01_14450</name>
</gene>
<keyword evidence="2" id="KW-1185">Reference proteome</keyword>
<dbReference type="RefSeq" id="XP_022467428.1">
    <property type="nucleotide sequence ID" value="XM_022626061.1"/>
</dbReference>